<dbReference type="InterPro" id="IPR045573">
    <property type="entry name" value="Fut8_N_cat"/>
</dbReference>
<sequence>MDKLAAYNRVNRSFAKKYIFNFGSEGGFYSELNNMVFGIIYCLQYKYRFVLYSGDSKFKTDKGWEDFFEPFCDTVDSPFLKKFNKRMQKPKIKVKHYLQWYLFKLFNKDTYLTYDLFNLHFNKDFEKETFDFPELALKGNLRDVSREIVKMVYRFNAGTKAEIEKMIASANLPAQYVSVNIRRGDKDTEWNFISASRYMDEVTKRTSLKDIFVLTDDYRVIEDLQADYPDFRFYTLVNKEERGYVHGDFIKLSAEKKREDMIKLFSSIEIMRASVLSIGAYTTNPGIFLGMTMPEDKFVSVQRTSWYQFERDDVEKDKVK</sequence>
<dbReference type="RefSeq" id="WP_194104290.1">
    <property type="nucleotide sequence ID" value="NZ_JADFFM010000001.1"/>
</dbReference>
<feature type="domain" description="Alpha-(1,6)-fucosyltransferase N- and catalytic" evidence="1">
    <location>
        <begin position="148"/>
        <end position="235"/>
    </location>
</feature>
<dbReference type="PANTHER" id="PTHR13132">
    <property type="entry name" value="ALPHA- 1,6 -FUCOSYLTRANSFERASE"/>
    <property type="match status" value="1"/>
</dbReference>
<keyword evidence="3" id="KW-1185">Reference proteome</keyword>
<organism evidence="2 3">
    <name type="scientific">Mucilaginibacter boryungensis</name>
    <dbReference type="NCBI Taxonomy" id="768480"/>
    <lineage>
        <taxon>Bacteria</taxon>
        <taxon>Pseudomonadati</taxon>
        <taxon>Bacteroidota</taxon>
        <taxon>Sphingobacteriia</taxon>
        <taxon>Sphingobacteriales</taxon>
        <taxon>Sphingobacteriaceae</taxon>
        <taxon>Mucilaginibacter</taxon>
    </lineage>
</organism>
<proteinExistence type="predicted"/>
<protein>
    <recommendedName>
        <fullName evidence="1">Alpha-(1,6)-fucosyltransferase N- and catalytic domain-containing protein</fullName>
    </recommendedName>
</protein>
<gene>
    <name evidence="2" type="ORF">IRJ18_00745</name>
</gene>
<comment type="caution">
    <text evidence="2">The sequence shown here is derived from an EMBL/GenBank/DDBJ whole genome shotgun (WGS) entry which is preliminary data.</text>
</comment>
<dbReference type="EMBL" id="JADFFM010000001">
    <property type="protein sequence ID" value="MBE9664867.1"/>
    <property type="molecule type" value="Genomic_DNA"/>
</dbReference>
<dbReference type="Proteomes" id="UP000632774">
    <property type="component" value="Unassembled WGS sequence"/>
</dbReference>
<dbReference type="PANTHER" id="PTHR13132:SF29">
    <property type="entry name" value="ALPHA-(1,6)-FUCOSYLTRANSFERASE"/>
    <property type="match status" value="1"/>
</dbReference>
<evidence type="ECO:0000259" key="1">
    <source>
        <dbReference type="Pfam" id="PF19745"/>
    </source>
</evidence>
<reference evidence="2 3" key="1">
    <citation type="submission" date="2020-10" db="EMBL/GenBank/DDBJ databases">
        <title>Mucilaginibacter mali sp. nov., isolated from rhizosphere soil of apple orchard.</title>
        <authorList>
            <person name="Lee J.-S."/>
            <person name="Kim H.S."/>
            <person name="Kim J.-S."/>
        </authorList>
    </citation>
    <scope>NUCLEOTIDE SEQUENCE [LARGE SCALE GENOMIC DNA]</scope>
    <source>
        <strain evidence="2 3">KCTC 23157</strain>
    </source>
</reference>
<evidence type="ECO:0000313" key="2">
    <source>
        <dbReference type="EMBL" id="MBE9664867.1"/>
    </source>
</evidence>
<name>A0ABR9XCH5_9SPHI</name>
<dbReference type="Gene3D" id="3.40.50.11350">
    <property type="match status" value="1"/>
</dbReference>
<evidence type="ECO:0000313" key="3">
    <source>
        <dbReference type="Proteomes" id="UP000632774"/>
    </source>
</evidence>
<accession>A0ABR9XCH5</accession>
<dbReference type="Pfam" id="PF19745">
    <property type="entry name" value="FUT8_N_cat"/>
    <property type="match status" value="1"/>
</dbReference>